<dbReference type="EMBL" id="SSTD01004953">
    <property type="protein sequence ID" value="TYK22569.1"/>
    <property type="molecule type" value="Genomic_DNA"/>
</dbReference>
<sequence>MACVMMHVKDLPISFWTEALKTACHIHNRDHRRKWDSKSDRGIFLGYLTNSRTYRVYNQRTKTIMESINIIVDDHGNTSNRGPDEKDGLVCVPYSWKIRTTGSDHSSLTEENSDSPSHSNIDSVFIPVEAPLVDYSEACDNEASAS</sequence>
<accession>A0A5D3DH23</accession>
<feature type="domain" description="Retroviral polymerase SH3-like" evidence="2">
    <location>
        <begin position="24"/>
        <end position="77"/>
    </location>
</feature>
<comment type="caution">
    <text evidence="3">The sequence shown here is derived from an EMBL/GenBank/DDBJ whole genome shotgun (WGS) entry which is preliminary data.</text>
</comment>
<evidence type="ECO:0000313" key="4">
    <source>
        <dbReference type="Proteomes" id="UP000321947"/>
    </source>
</evidence>
<dbReference type="InterPro" id="IPR057670">
    <property type="entry name" value="SH3_retrovirus"/>
</dbReference>
<evidence type="ECO:0000259" key="2">
    <source>
        <dbReference type="Pfam" id="PF25597"/>
    </source>
</evidence>
<dbReference type="Pfam" id="PF25597">
    <property type="entry name" value="SH3_retrovirus"/>
    <property type="match status" value="1"/>
</dbReference>
<name>A0A5D3DH23_CUCMM</name>
<dbReference type="Proteomes" id="UP000321947">
    <property type="component" value="Unassembled WGS sequence"/>
</dbReference>
<gene>
    <name evidence="3" type="ORF">E5676_scaffold584G00240</name>
</gene>
<dbReference type="AlphaFoldDB" id="A0A5D3DH23"/>
<reference evidence="3 4" key="1">
    <citation type="submission" date="2019-08" db="EMBL/GenBank/DDBJ databases">
        <title>Draft genome sequences of two oriental melons (Cucumis melo L. var makuwa).</title>
        <authorList>
            <person name="Kwon S.-Y."/>
        </authorList>
    </citation>
    <scope>NUCLEOTIDE SEQUENCE [LARGE SCALE GENOMIC DNA]</scope>
    <source>
        <strain evidence="4">cv. Chang Bougi</strain>
        <tissue evidence="3">Leaf</tissue>
    </source>
</reference>
<organism evidence="3 4">
    <name type="scientific">Cucumis melo var. makuwa</name>
    <name type="common">Oriental melon</name>
    <dbReference type="NCBI Taxonomy" id="1194695"/>
    <lineage>
        <taxon>Eukaryota</taxon>
        <taxon>Viridiplantae</taxon>
        <taxon>Streptophyta</taxon>
        <taxon>Embryophyta</taxon>
        <taxon>Tracheophyta</taxon>
        <taxon>Spermatophyta</taxon>
        <taxon>Magnoliopsida</taxon>
        <taxon>eudicotyledons</taxon>
        <taxon>Gunneridae</taxon>
        <taxon>Pentapetalae</taxon>
        <taxon>rosids</taxon>
        <taxon>fabids</taxon>
        <taxon>Cucurbitales</taxon>
        <taxon>Cucurbitaceae</taxon>
        <taxon>Benincaseae</taxon>
        <taxon>Cucumis</taxon>
    </lineage>
</organism>
<evidence type="ECO:0000256" key="1">
    <source>
        <dbReference type="SAM" id="MobiDB-lite"/>
    </source>
</evidence>
<proteinExistence type="predicted"/>
<feature type="region of interest" description="Disordered" evidence="1">
    <location>
        <begin position="100"/>
        <end position="121"/>
    </location>
</feature>
<protein>
    <submittedName>
        <fullName evidence="3">Putative gag-pol polyprotein</fullName>
    </submittedName>
</protein>
<evidence type="ECO:0000313" key="3">
    <source>
        <dbReference type="EMBL" id="TYK22569.1"/>
    </source>
</evidence>